<gene>
    <name evidence="2" type="ORF">BJY16_007028</name>
</gene>
<dbReference type="EMBL" id="JACHNB010000001">
    <property type="protein sequence ID" value="MBB4743569.1"/>
    <property type="molecule type" value="Genomic_DNA"/>
</dbReference>
<organism evidence="2 3">
    <name type="scientific">Actinoplanes octamycinicus</name>
    <dbReference type="NCBI Taxonomy" id="135948"/>
    <lineage>
        <taxon>Bacteria</taxon>
        <taxon>Bacillati</taxon>
        <taxon>Actinomycetota</taxon>
        <taxon>Actinomycetes</taxon>
        <taxon>Micromonosporales</taxon>
        <taxon>Micromonosporaceae</taxon>
        <taxon>Actinoplanes</taxon>
    </lineage>
</organism>
<keyword evidence="3" id="KW-1185">Reference proteome</keyword>
<reference evidence="2 3" key="1">
    <citation type="submission" date="2020-08" db="EMBL/GenBank/DDBJ databases">
        <title>Sequencing the genomes of 1000 actinobacteria strains.</title>
        <authorList>
            <person name="Klenk H.-P."/>
        </authorList>
    </citation>
    <scope>NUCLEOTIDE SEQUENCE [LARGE SCALE GENOMIC DNA]</scope>
    <source>
        <strain evidence="2 3">DSM 45809</strain>
    </source>
</reference>
<comment type="caution">
    <text evidence="2">The sequence shown here is derived from an EMBL/GenBank/DDBJ whole genome shotgun (WGS) entry which is preliminary data.</text>
</comment>
<dbReference type="InterPro" id="IPR002575">
    <property type="entry name" value="Aminoglycoside_PTrfase"/>
</dbReference>
<keyword evidence="2" id="KW-0418">Kinase</keyword>
<dbReference type="InterPro" id="IPR051678">
    <property type="entry name" value="AGP_Transferase"/>
</dbReference>
<dbReference type="PANTHER" id="PTHR21310">
    <property type="entry name" value="AMINOGLYCOSIDE PHOSPHOTRANSFERASE-RELATED-RELATED"/>
    <property type="match status" value="1"/>
</dbReference>
<protein>
    <submittedName>
        <fullName evidence="2">Aminoglycoside phosphotransferase (APT) family kinase protein</fullName>
    </submittedName>
</protein>
<dbReference type="AlphaFoldDB" id="A0A7W7MAZ0"/>
<sequence>MTVAEVRDAVAVGLPGYEIESVAPIGDGLDNFAYEVNRDLIVRISKDPDPERTAHEGRLLDAVAAVAPVPVPSPAFVIPERGCLAYYKLAGVPLLDRSQRFRDAHAERVVAALGDLLTALHTIRPADAEIDDESGEGSIQETADLYATVAAHVPPFFRGRIESFLCTGPPAADYELVFSHNDLGIEHVLVDESGTVTGVIDWSDAALVDPACDYGRLYRDLGPPALAVTDPALIDRAVFYARCAVVEDLAYGLETGRSRYAEKSLTALEWLFPA</sequence>
<proteinExistence type="predicted"/>
<dbReference type="Proteomes" id="UP000546162">
    <property type="component" value="Unassembled WGS sequence"/>
</dbReference>
<dbReference type="GO" id="GO:0016301">
    <property type="term" value="F:kinase activity"/>
    <property type="evidence" value="ECO:0007669"/>
    <property type="project" value="UniProtKB-KW"/>
</dbReference>
<keyword evidence="2" id="KW-0808">Transferase</keyword>
<dbReference type="Pfam" id="PF01636">
    <property type="entry name" value="APH"/>
    <property type="match status" value="1"/>
</dbReference>
<accession>A0A7W7MAZ0</accession>
<dbReference type="SUPFAM" id="SSF56112">
    <property type="entry name" value="Protein kinase-like (PK-like)"/>
    <property type="match status" value="1"/>
</dbReference>
<evidence type="ECO:0000313" key="3">
    <source>
        <dbReference type="Proteomes" id="UP000546162"/>
    </source>
</evidence>
<evidence type="ECO:0000259" key="1">
    <source>
        <dbReference type="Pfam" id="PF01636"/>
    </source>
</evidence>
<dbReference type="Gene3D" id="3.90.1200.10">
    <property type="match status" value="1"/>
</dbReference>
<dbReference type="PANTHER" id="PTHR21310:SF42">
    <property type="entry name" value="BIFUNCTIONAL AAC_APH"/>
    <property type="match status" value="1"/>
</dbReference>
<dbReference type="RefSeq" id="WP_185043834.1">
    <property type="nucleotide sequence ID" value="NZ_BAABFG010000005.1"/>
</dbReference>
<feature type="domain" description="Aminoglycoside phosphotransferase" evidence="1">
    <location>
        <begin position="22"/>
        <end position="234"/>
    </location>
</feature>
<dbReference type="InterPro" id="IPR011009">
    <property type="entry name" value="Kinase-like_dom_sf"/>
</dbReference>
<evidence type="ECO:0000313" key="2">
    <source>
        <dbReference type="EMBL" id="MBB4743569.1"/>
    </source>
</evidence>
<name>A0A7W7MAZ0_9ACTN</name>
<dbReference type="Gene3D" id="3.30.200.20">
    <property type="entry name" value="Phosphorylase Kinase, domain 1"/>
    <property type="match status" value="1"/>
</dbReference>